<dbReference type="AlphaFoldDB" id="A0A380GZV3"/>
<proteinExistence type="predicted"/>
<keyword evidence="3" id="KW-1185">Reference proteome</keyword>
<feature type="transmembrane region" description="Helical" evidence="1">
    <location>
        <begin position="408"/>
        <end position="424"/>
    </location>
</feature>
<feature type="transmembrane region" description="Helical" evidence="1">
    <location>
        <begin position="30"/>
        <end position="48"/>
    </location>
</feature>
<keyword evidence="1" id="KW-0812">Transmembrane</keyword>
<feature type="transmembrane region" description="Helical" evidence="1">
    <location>
        <begin position="100"/>
        <end position="119"/>
    </location>
</feature>
<keyword evidence="1" id="KW-1133">Transmembrane helix</keyword>
<dbReference type="EMBL" id="UHDZ01000001">
    <property type="protein sequence ID" value="SUM67927.1"/>
    <property type="molecule type" value="Genomic_DNA"/>
</dbReference>
<feature type="transmembrane region" description="Helical" evidence="1">
    <location>
        <begin position="176"/>
        <end position="199"/>
    </location>
</feature>
<dbReference type="RefSeq" id="WP_115312580.1">
    <property type="nucleotide sequence ID" value="NZ_CP066042.1"/>
</dbReference>
<feature type="transmembrane region" description="Helical" evidence="1">
    <location>
        <begin position="430"/>
        <end position="448"/>
    </location>
</feature>
<keyword evidence="1" id="KW-0472">Membrane</keyword>
<feature type="transmembrane region" description="Helical" evidence="1">
    <location>
        <begin position="231"/>
        <end position="248"/>
    </location>
</feature>
<dbReference type="GeneID" id="63935145"/>
<evidence type="ECO:0000313" key="2">
    <source>
        <dbReference type="EMBL" id="SUM67927.1"/>
    </source>
</evidence>
<feature type="transmembrane region" description="Helical" evidence="1">
    <location>
        <begin position="7"/>
        <end position="24"/>
    </location>
</feature>
<reference evidence="2 3" key="1">
    <citation type="submission" date="2018-06" db="EMBL/GenBank/DDBJ databases">
        <authorList>
            <consortium name="Pathogen Informatics"/>
            <person name="Doyle S."/>
        </authorList>
    </citation>
    <scope>NUCLEOTIDE SEQUENCE [LARGE SCALE GENOMIC DNA]</scope>
    <source>
        <strain evidence="2 3">NCTC11807</strain>
    </source>
</reference>
<evidence type="ECO:0000256" key="1">
    <source>
        <dbReference type="SAM" id="Phobius"/>
    </source>
</evidence>
<sequence length="457" mass="51866">MTLFYRIVVVSLSIVAIILDMISVKNVPGNLVLVPFVYLILFIFIPSFSKYMFSNLGITIFNFTTLLRYIISPLLMALYGTNLQIGSNVPLEIEKNSVNLMVYEMVAVFVTFGVFHKYFYSDKFKIQSIKAKSNIFGWLFVGFAILIILTQPSVLERYSFIWSASQLKSDSVNEDVTLFALFIQLAQIVFTVGILNIIYRFYEKRPNIIYLFLSIAVIIVSASFITGTSRSSIIIPLVTGLFTILVLYKNYRKLILGASAILSVLVIIISTVLKQQTNMSVSTHSLYHSAGPLENFNTDIQIYFSGLTNVGHALEEAFVFKSFDLSSIMSDLTHSVVFINGFFQDRHSALTLFNNMFYKSTGLNDQIIPMIGQGYLYFGPILAPILSVIGILIIMYLDRMIFNTKSVFSLYILSYFCLKFSLFFMSNATILISFFTNFILILLLIAYLNNKVSYKKE</sequence>
<gene>
    <name evidence="2" type="ORF">NCTC11807_00354</name>
</gene>
<feature type="transmembrane region" description="Helical" evidence="1">
    <location>
        <begin position="255"/>
        <end position="273"/>
    </location>
</feature>
<organism evidence="2 3">
    <name type="scientific">Staphylococcus saccharolyticus</name>
    <dbReference type="NCBI Taxonomy" id="33028"/>
    <lineage>
        <taxon>Bacteria</taxon>
        <taxon>Bacillati</taxon>
        <taxon>Bacillota</taxon>
        <taxon>Bacilli</taxon>
        <taxon>Bacillales</taxon>
        <taxon>Staphylococcaceae</taxon>
        <taxon>Staphylococcus</taxon>
    </lineage>
</organism>
<evidence type="ECO:0000313" key="3">
    <source>
        <dbReference type="Proteomes" id="UP000255425"/>
    </source>
</evidence>
<accession>A0A380GZV3</accession>
<feature type="transmembrane region" description="Helical" evidence="1">
    <location>
        <begin position="375"/>
        <end position="396"/>
    </location>
</feature>
<dbReference type="Proteomes" id="UP000255425">
    <property type="component" value="Unassembled WGS sequence"/>
</dbReference>
<protein>
    <submittedName>
        <fullName evidence="2">Cap8I protein</fullName>
    </submittedName>
</protein>
<feature type="transmembrane region" description="Helical" evidence="1">
    <location>
        <begin position="131"/>
        <end position="150"/>
    </location>
</feature>
<name>A0A380GZV3_9STAP</name>
<feature type="transmembrane region" description="Helical" evidence="1">
    <location>
        <begin position="208"/>
        <end position="225"/>
    </location>
</feature>
<feature type="transmembrane region" description="Helical" evidence="1">
    <location>
        <begin position="60"/>
        <end position="80"/>
    </location>
</feature>